<comment type="similarity">
    <text evidence="2 10">Belongs to the calycin superfamily. Lipocalin family.</text>
</comment>
<dbReference type="AlphaFoldDB" id="Q16VH7"/>
<accession>Q16VH7</accession>
<dbReference type="OrthoDB" id="565904at2759"/>
<evidence type="ECO:0000256" key="9">
    <source>
        <dbReference type="ARBA" id="ARBA00023180"/>
    </source>
</evidence>
<keyword evidence="5" id="KW-0964">Secreted</keyword>
<evidence type="ECO:0000313" key="13">
    <source>
        <dbReference type="Proteomes" id="UP000682892"/>
    </source>
</evidence>
<dbReference type="PANTHER" id="PTHR10612">
    <property type="entry name" value="APOLIPOPROTEIN D"/>
    <property type="match status" value="1"/>
</dbReference>
<keyword evidence="8" id="KW-1015">Disulfide bond</keyword>
<proteinExistence type="inferred from homology"/>
<evidence type="ECO:0000256" key="6">
    <source>
        <dbReference type="ARBA" id="ARBA00022729"/>
    </source>
</evidence>
<dbReference type="Gene3D" id="2.40.128.20">
    <property type="match status" value="1"/>
</dbReference>
<dbReference type="PaxDb" id="7159-AAEL009561-PA"/>
<evidence type="ECO:0000256" key="2">
    <source>
        <dbReference type="ARBA" id="ARBA00006889"/>
    </source>
</evidence>
<evidence type="ECO:0000256" key="4">
    <source>
        <dbReference type="ARBA" id="ARBA00022448"/>
    </source>
</evidence>
<dbReference type="InterPro" id="IPR012674">
    <property type="entry name" value="Calycin"/>
</dbReference>
<feature type="domain" description="Lipocalin/cytosolic fatty-acid binding" evidence="11">
    <location>
        <begin position="37"/>
        <end position="166"/>
    </location>
</feature>
<dbReference type="Proteomes" id="UP000682892">
    <property type="component" value="Chromosome 3"/>
</dbReference>
<dbReference type="VEuPathDB" id="VectorBase:AAEL009561"/>
<comment type="subcellular location">
    <subcellularLocation>
        <location evidence="1">Secreted</location>
    </subcellularLocation>
</comment>
<dbReference type="Pfam" id="PF08212">
    <property type="entry name" value="Lipocalin_2"/>
    <property type="match status" value="1"/>
</dbReference>
<reference evidence="12" key="3">
    <citation type="submission" date="2012-09" db="EMBL/GenBank/DDBJ databases">
        <authorList>
            <consortium name="VectorBase"/>
        </authorList>
    </citation>
    <scope>NUCLEOTIDE SEQUENCE</scope>
    <source>
        <strain evidence="12">Liverpool</strain>
    </source>
</reference>
<dbReference type="PhylomeDB" id="Q16VH7"/>
<organism evidence="12 13">
    <name type="scientific">Aedes aegypti</name>
    <name type="common">Yellowfever mosquito</name>
    <name type="synonym">Culex aegypti</name>
    <dbReference type="NCBI Taxonomy" id="7159"/>
    <lineage>
        <taxon>Eukaryota</taxon>
        <taxon>Metazoa</taxon>
        <taxon>Ecdysozoa</taxon>
        <taxon>Arthropoda</taxon>
        <taxon>Hexapoda</taxon>
        <taxon>Insecta</taxon>
        <taxon>Pterygota</taxon>
        <taxon>Neoptera</taxon>
        <taxon>Endopterygota</taxon>
        <taxon>Diptera</taxon>
        <taxon>Nematocera</taxon>
        <taxon>Culicoidea</taxon>
        <taxon>Culicidae</taxon>
        <taxon>Culicinae</taxon>
        <taxon>Aedini</taxon>
        <taxon>Aedes</taxon>
        <taxon>Stegomyia</taxon>
    </lineage>
</organism>
<dbReference type="eggNOG" id="KOG4824">
    <property type="taxonomic scope" value="Eukaryota"/>
</dbReference>
<feature type="signal peptide" evidence="10">
    <location>
        <begin position="1"/>
        <end position="20"/>
    </location>
</feature>
<feature type="chain" id="PRO_5013436773" description="Apolipoprotein D" evidence="10">
    <location>
        <begin position="21"/>
        <end position="215"/>
    </location>
</feature>
<evidence type="ECO:0000256" key="1">
    <source>
        <dbReference type="ARBA" id="ARBA00004613"/>
    </source>
</evidence>
<sequence>MRSLLVFLATFTVFLSKTLSINVQGPCRDLPVENQFNITQYMGTWYEIKRYENEYQPNGDCVTAQYTLNSTTMEVTVENTMKKLPDQKPSVARGRAVLAHPTSGEAKLLVRFESTPEAAPSSIYWVLKTDYQKYAVVWSCHAVGENSTESAWILSRSPVMEQASEVVVENLIKQHLKPESFRNTKQGDEFCSGAPAAKISCVLLILFVLLICKKS</sequence>
<dbReference type="HOGENOM" id="CLU_068449_2_2_1"/>
<dbReference type="GO" id="GO:0031409">
    <property type="term" value="F:pigment binding"/>
    <property type="evidence" value="ECO:0007669"/>
    <property type="project" value="InterPro"/>
</dbReference>
<dbReference type="GO" id="GO:0000302">
    <property type="term" value="P:response to reactive oxygen species"/>
    <property type="evidence" value="ECO:0007669"/>
    <property type="project" value="TreeGrafter"/>
</dbReference>
<evidence type="ECO:0000256" key="7">
    <source>
        <dbReference type="ARBA" id="ARBA00023121"/>
    </source>
</evidence>
<evidence type="ECO:0000256" key="5">
    <source>
        <dbReference type="ARBA" id="ARBA00022525"/>
    </source>
</evidence>
<reference evidence="12" key="2">
    <citation type="journal article" date="2007" name="Science">
        <title>Genome sequence of Aedes aegypti, a major arbovirus vector.</title>
        <authorList>
            <person name="Nene V."/>
            <person name="Wortman J.R."/>
            <person name="Lawson D."/>
            <person name="Haas B."/>
            <person name="Kodira C."/>
            <person name="Tu Z.J."/>
            <person name="Loftus B."/>
            <person name="Xi Z."/>
            <person name="Megy K."/>
            <person name="Grabherr M."/>
            <person name="Ren Q."/>
            <person name="Zdobnov E.M."/>
            <person name="Lobo N.F."/>
            <person name="Campbell K.S."/>
            <person name="Brown S.E."/>
            <person name="Bonaldo M.F."/>
            <person name="Zhu J."/>
            <person name="Sinkins S.P."/>
            <person name="Hogenkamp D.G."/>
            <person name="Amedeo P."/>
            <person name="Arensburger P."/>
            <person name="Atkinson P.W."/>
            <person name="Bidwell S."/>
            <person name="Biedler J."/>
            <person name="Birney E."/>
            <person name="Bruggner R.V."/>
            <person name="Costas J."/>
            <person name="Coy M.R."/>
            <person name="Crabtree J."/>
            <person name="Crawford M."/>
            <person name="Debruyn B."/>
            <person name="Decaprio D."/>
            <person name="Eiglmeier K."/>
            <person name="Eisenstadt E."/>
            <person name="El-Dorry H."/>
            <person name="Gelbart W.M."/>
            <person name="Gomes S.L."/>
            <person name="Hammond M."/>
            <person name="Hannick L.I."/>
            <person name="Hogan J.R."/>
            <person name="Holmes M.H."/>
            <person name="Jaffe D."/>
            <person name="Johnston J.S."/>
            <person name="Kennedy R.C."/>
            <person name="Koo H."/>
            <person name="Kravitz S."/>
            <person name="Kriventseva E.V."/>
            <person name="Kulp D."/>
            <person name="Labutti K."/>
            <person name="Lee E."/>
            <person name="Li S."/>
            <person name="Lovin D.D."/>
            <person name="Mao C."/>
            <person name="Mauceli E."/>
            <person name="Menck C.F."/>
            <person name="Miller J.R."/>
            <person name="Montgomery P."/>
            <person name="Mori A."/>
            <person name="Nascimento A.L."/>
            <person name="Naveira H.F."/>
            <person name="Nusbaum C."/>
            <person name="O'leary S."/>
            <person name="Orvis J."/>
            <person name="Pertea M."/>
            <person name="Quesneville H."/>
            <person name="Reidenbach K.R."/>
            <person name="Rogers Y.H."/>
            <person name="Roth C.W."/>
            <person name="Schneider J.R."/>
            <person name="Schatz M."/>
            <person name="Shumway M."/>
            <person name="Stanke M."/>
            <person name="Stinson E.O."/>
            <person name="Tubio J.M."/>
            <person name="Vanzee J.P."/>
            <person name="Verjovski-Almeida S."/>
            <person name="Werner D."/>
            <person name="White O."/>
            <person name="Wyder S."/>
            <person name="Zeng Q."/>
            <person name="Zhao Q."/>
            <person name="Zhao Y."/>
            <person name="Hill C.A."/>
            <person name="Raikhel A.S."/>
            <person name="Soares M.B."/>
            <person name="Knudson D.L."/>
            <person name="Lee N.H."/>
            <person name="Galagan J."/>
            <person name="Salzberg S.L."/>
            <person name="Paulsen I.T."/>
            <person name="Dimopoulos G."/>
            <person name="Collins F.H."/>
            <person name="Birren B."/>
            <person name="Fraser-Liggett C.M."/>
            <person name="Severson D.W."/>
        </authorList>
    </citation>
    <scope>NUCLEOTIDE SEQUENCE [LARGE SCALE GENOMIC DNA]</scope>
    <source>
        <strain evidence="12">Liverpool</strain>
    </source>
</reference>
<evidence type="ECO:0000256" key="8">
    <source>
        <dbReference type="ARBA" id="ARBA00023157"/>
    </source>
</evidence>
<evidence type="ECO:0000259" key="11">
    <source>
        <dbReference type="Pfam" id="PF08212"/>
    </source>
</evidence>
<dbReference type="InterPro" id="IPR022271">
    <property type="entry name" value="Lipocalin_ApoD"/>
</dbReference>
<dbReference type="GO" id="GO:0005737">
    <property type="term" value="C:cytoplasm"/>
    <property type="evidence" value="ECO:0007669"/>
    <property type="project" value="TreeGrafter"/>
</dbReference>
<dbReference type="EMBL" id="CH477592">
    <property type="protein sequence ID" value="EAT38559.1"/>
    <property type="molecule type" value="Genomic_DNA"/>
</dbReference>
<dbReference type="OMA" id="EYAWIFS"/>
<evidence type="ECO:0000313" key="12">
    <source>
        <dbReference type="EMBL" id="EAT38559.1"/>
    </source>
</evidence>
<evidence type="ECO:0000256" key="10">
    <source>
        <dbReference type="PIRNR" id="PIRNR036893"/>
    </source>
</evidence>
<name>Q16VH7_AEDAE</name>
<dbReference type="PANTHER" id="PTHR10612:SF62">
    <property type="entry name" value="LIPOCALIN_CYTOSOLIC FATTY-ACID BINDING DOMAIN-CONTAINING PROTEIN"/>
    <property type="match status" value="1"/>
</dbReference>
<keyword evidence="6 10" id="KW-0732">Signal</keyword>
<dbReference type="GO" id="GO:0005576">
    <property type="term" value="C:extracellular region"/>
    <property type="evidence" value="ECO:0007669"/>
    <property type="project" value="UniProtKB-SubCell"/>
</dbReference>
<dbReference type="SUPFAM" id="SSF50814">
    <property type="entry name" value="Lipocalins"/>
    <property type="match status" value="1"/>
</dbReference>
<dbReference type="KEGG" id="aag:5572156"/>
<gene>
    <name evidence="12" type="ORF">AaeL_AAEL009561</name>
</gene>
<evidence type="ECO:0000256" key="3">
    <source>
        <dbReference type="ARBA" id="ARBA00019890"/>
    </source>
</evidence>
<keyword evidence="4" id="KW-0813">Transport</keyword>
<dbReference type="InterPro" id="IPR000566">
    <property type="entry name" value="Lipocln_cytosolic_FA-bd_dom"/>
</dbReference>
<keyword evidence="9" id="KW-0325">Glycoprotein</keyword>
<dbReference type="InterPro" id="IPR003057">
    <property type="entry name" value="Invtbrt_color"/>
</dbReference>
<dbReference type="GO" id="GO:0008289">
    <property type="term" value="F:lipid binding"/>
    <property type="evidence" value="ECO:0007669"/>
    <property type="project" value="UniProtKB-KW"/>
</dbReference>
<keyword evidence="7" id="KW-0446">Lipid-binding</keyword>
<protein>
    <recommendedName>
        <fullName evidence="3">Apolipoprotein D</fullName>
    </recommendedName>
</protein>
<dbReference type="PIRSF" id="PIRSF036893">
    <property type="entry name" value="Lipocalin_ApoD"/>
    <property type="match status" value="1"/>
</dbReference>
<dbReference type="PRINTS" id="PR01273">
    <property type="entry name" value="INVTBRTCOLOR"/>
</dbReference>
<dbReference type="FunFam" id="2.40.128.20:FF:000003">
    <property type="entry name" value="Apolipoprotein D"/>
    <property type="match status" value="1"/>
</dbReference>
<dbReference type="GO" id="GO:0006629">
    <property type="term" value="P:lipid metabolic process"/>
    <property type="evidence" value="ECO:0007669"/>
    <property type="project" value="TreeGrafter"/>
</dbReference>
<reference evidence="12" key="1">
    <citation type="submission" date="2005-10" db="EMBL/GenBank/DDBJ databases">
        <authorList>
            <person name="Loftus B.J."/>
            <person name="Nene V.M."/>
            <person name="Hannick L.I."/>
            <person name="Bidwell S."/>
            <person name="Haas B."/>
            <person name="Amedeo P."/>
            <person name="Orvis J."/>
            <person name="Wortman J.R."/>
            <person name="White O.R."/>
            <person name="Salzberg S."/>
            <person name="Shumway M."/>
            <person name="Koo H."/>
            <person name="Zhao Y."/>
            <person name="Holmes M."/>
            <person name="Miller J."/>
            <person name="Schatz M."/>
            <person name="Pop M."/>
            <person name="Pai G."/>
            <person name="Utterback T."/>
            <person name="Rogers Y.-H."/>
            <person name="Kravitz S."/>
            <person name="Fraser C.M."/>
        </authorList>
    </citation>
    <scope>NUCLEOTIDE SEQUENCE</scope>
    <source>
        <strain evidence="12">Liverpool</strain>
    </source>
</reference>